<keyword evidence="5" id="KW-0720">Serine protease</keyword>
<reference evidence="8" key="2">
    <citation type="submission" date="2020-08" db="EMBL/GenBank/DDBJ databases">
        <title>Plant Genome Project.</title>
        <authorList>
            <person name="Zhang R.-G."/>
        </authorList>
    </citation>
    <scope>NUCLEOTIDE SEQUENCE</scope>
    <source>
        <strain evidence="8">Huo1</strain>
        <tissue evidence="8">Leaf</tissue>
    </source>
</reference>
<dbReference type="PROSITE" id="PS00138">
    <property type="entry name" value="SUBTILASE_SER"/>
    <property type="match status" value="1"/>
</dbReference>
<reference evidence="8" key="1">
    <citation type="submission" date="2018-01" db="EMBL/GenBank/DDBJ databases">
        <authorList>
            <person name="Mao J.F."/>
        </authorList>
    </citation>
    <scope>NUCLEOTIDE SEQUENCE</scope>
    <source>
        <strain evidence="8">Huo1</strain>
        <tissue evidence="8">Leaf</tissue>
    </source>
</reference>
<evidence type="ECO:0000259" key="7">
    <source>
        <dbReference type="Pfam" id="PF00082"/>
    </source>
</evidence>
<gene>
    <name evidence="8" type="ORF">SASPL_132293</name>
</gene>
<evidence type="ECO:0000313" key="9">
    <source>
        <dbReference type="Proteomes" id="UP000298416"/>
    </source>
</evidence>
<feature type="compositionally biased region" description="Basic and acidic residues" evidence="6">
    <location>
        <begin position="63"/>
        <end position="75"/>
    </location>
</feature>
<dbReference type="PANTHER" id="PTHR10795">
    <property type="entry name" value="PROPROTEIN CONVERTASE SUBTILISIN/KEXIN"/>
    <property type="match status" value="1"/>
</dbReference>
<feature type="domain" description="Peptidase S8/S53" evidence="7">
    <location>
        <begin position="29"/>
        <end position="60"/>
    </location>
</feature>
<evidence type="ECO:0000256" key="5">
    <source>
        <dbReference type="ARBA" id="ARBA00022825"/>
    </source>
</evidence>
<proteinExistence type="inferred from homology"/>
<dbReference type="EMBL" id="PNBA02000011">
    <property type="protein sequence ID" value="KAG6409258.1"/>
    <property type="molecule type" value="Genomic_DNA"/>
</dbReference>
<dbReference type="SUPFAM" id="SSF52743">
    <property type="entry name" value="Subtilisin-like"/>
    <property type="match status" value="1"/>
</dbReference>
<accession>A0A8X8ZLS9</accession>
<evidence type="ECO:0000256" key="1">
    <source>
        <dbReference type="ARBA" id="ARBA00011073"/>
    </source>
</evidence>
<evidence type="ECO:0000256" key="2">
    <source>
        <dbReference type="ARBA" id="ARBA00022670"/>
    </source>
</evidence>
<protein>
    <recommendedName>
        <fullName evidence="7">Peptidase S8/S53 domain-containing protein</fullName>
    </recommendedName>
</protein>
<keyword evidence="2" id="KW-0645">Protease</keyword>
<comment type="caution">
    <text evidence="8">The sequence shown here is derived from an EMBL/GenBank/DDBJ whole genome shotgun (WGS) entry which is preliminary data.</text>
</comment>
<organism evidence="8">
    <name type="scientific">Salvia splendens</name>
    <name type="common">Scarlet sage</name>
    <dbReference type="NCBI Taxonomy" id="180675"/>
    <lineage>
        <taxon>Eukaryota</taxon>
        <taxon>Viridiplantae</taxon>
        <taxon>Streptophyta</taxon>
        <taxon>Embryophyta</taxon>
        <taxon>Tracheophyta</taxon>
        <taxon>Spermatophyta</taxon>
        <taxon>Magnoliopsida</taxon>
        <taxon>eudicotyledons</taxon>
        <taxon>Gunneridae</taxon>
        <taxon>Pentapetalae</taxon>
        <taxon>asterids</taxon>
        <taxon>lamiids</taxon>
        <taxon>Lamiales</taxon>
        <taxon>Lamiaceae</taxon>
        <taxon>Nepetoideae</taxon>
        <taxon>Mentheae</taxon>
        <taxon>Salviinae</taxon>
        <taxon>Salvia</taxon>
        <taxon>Salvia subgen. Calosphace</taxon>
        <taxon>core Calosphace</taxon>
    </lineage>
</organism>
<name>A0A8X8ZLS9_SALSN</name>
<dbReference type="InterPro" id="IPR000209">
    <property type="entry name" value="Peptidase_S8/S53_dom"/>
</dbReference>
<comment type="similarity">
    <text evidence="1">Belongs to the peptidase S8 family.</text>
</comment>
<dbReference type="AlphaFoldDB" id="A0A8X8ZLS9"/>
<dbReference type="Pfam" id="PF00082">
    <property type="entry name" value="Peptidase_S8"/>
    <property type="match status" value="1"/>
</dbReference>
<sequence length="127" mass="13632">MAPGVLILATFQPHFPAARIGRNIDLSADYNLLSGTSMACPNISGVLALLKAAHPDGSNTVCDDDHRQSSGHHESANQGTGRLSRLPSGQDLVNLVCSMNFTRNHTLTIIRSSYNCSNPLSDRRSCL</sequence>
<evidence type="ECO:0000256" key="4">
    <source>
        <dbReference type="ARBA" id="ARBA00022801"/>
    </source>
</evidence>
<evidence type="ECO:0000256" key="3">
    <source>
        <dbReference type="ARBA" id="ARBA00022729"/>
    </source>
</evidence>
<dbReference type="GO" id="GO:0006508">
    <property type="term" value="P:proteolysis"/>
    <property type="evidence" value="ECO:0007669"/>
    <property type="project" value="UniProtKB-KW"/>
</dbReference>
<evidence type="ECO:0000313" key="8">
    <source>
        <dbReference type="EMBL" id="KAG6409258.1"/>
    </source>
</evidence>
<dbReference type="Gene3D" id="3.40.50.200">
    <property type="entry name" value="Peptidase S8/S53 domain"/>
    <property type="match status" value="1"/>
</dbReference>
<evidence type="ECO:0000256" key="6">
    <source>
        <dbReference type="SAM" id="MobiDB-lite"/>
    </source>
</evidence>
<keyword evidence="3" id="KW-0732">Signal</keyword>
<feature type="region of interest" description="Disordered" evidence="6">
    <location>
        <begin position="59"/>
        <end position="85"/>
    </location>
</feature>
<dbReference type="InterPro" id="IPR023828">
    <property type="entry name" value="Peptidase_S8_Ser-AS"/>
</dbReference>
<keyword evidence="4" id="KW-0378">Hydrolase</keyword>
<dbReference type="Proteomes" id="UP000298416">
    <property type="component" value="Unassembled WGS sequence"/>
</dbReference>
<dbReference type="InterPro" id="IPR036852">
    <property type="entry name" value="Peptidase_S8/S53_dom_sf"/>
</dbReference>
<keyword evidence="9" id="KW-1185">Reference proteome</keyword>
<dbReference type="GO" id="GO:0004252">
    <property type="term" value="F:serine-type endopeptidase activity"/>
    <property type="evidence" value="ECO:0007669"/>
    <property type="project" value="InterPro"/>
</dbReference>
<dbReference type="InterPro" id="IPR045051">
    <property type="entry name" value="SBT"/>
</dbReference>